<protein>
    <submittedName>
        <fullName evidence="1">Uncharacterized protein</fullName>
    </submittedName>
</protein>
<sequence>MATPKIVGPEPFLGSQHRSINIGAKDKFPFTADDTAYCLSVSLIICFTTNMRVCLRAFSKALHLSSSLEPLEDNLPGLKSLPSGTPFEVTFEQKNLFGLCTLVPIWANSGASSQAMYFNRIPLLQKAPHLDSYLDPLQV</sequence>
<evidence type="ECO:0000313" key="2">
    <source>
        <dbReference type="Proteomes" id="UP001157006"/>
    </source>
</evidence>
<evidence type="ECO:0000313" key="1">
    <source>
        <dbReference type="EMBL" id="CAI8592631.1"/>
    </source>
</evidence>
<dbReference type="Proteomes" id="UP001157006">
    <property type="component" value="Chromosome 1S"/>
</dbReference>
<proteinExistence type="predicted"/>
<keyword evidence="2" id="KW-1185">Reference proteome</keyword>
<reference evidence="1 2" key="1">
    <citation type="submission" date="2023-01" db="EMBL/GenBank/DDBJ databases">
        <authorList>
            <person name="Kreplak J."/>
        </authorList>
    </citation>
    <scope>NUCLEOTIDE SEQUENCE [LARGE SCALE GENOMIC DNA]</scope>
</reference>
<dbReference type="EMBL" id="OX451735">
    <property type="protein sequence ID" value="CAI8592631.1"/>
    <property type="molecule type" value="Genomic_DNA"/>
</dbReference>
<dbReference type="AlphaFoldDB" id="A0AAV0Z2C2"/>
<accession>A0AAV0Z2C2</accession>
<organism evidence="1 2">
    <name type="scientific">Vicia faba</name>
    <name type="common">Broad bean</name>
    <name type="synonym">Faba vulgaris</name>
    <dbReference type="NCBI Taxonomy" id="3906"/>
    <lineage>
        <taxon>Eukaryota</taxon>
        <taxon>Viridiplantae</taxon>
        <taxon>Streptophyta</taxon>
        <taxon>Embryophyta</taxon>
        <taxon>Tracheophyta</taxon>
        <taxon>Spermatophyta</taxon>
        <taxon>Magnoliopsida</taxon>
        <taxon>eudicotyledons</taxon>
        <taxon>Gunneridae</taxon>
        <taxon>Pentapetalae</taxon>
        <taxon>rosids</taxon>
        <taxon>fabids</taxon>
        <taxon>Fabales</taxon>
        <taxon>Fabaceae</taxon>
        <taxon>Papilionoideae</taxon>
        <taxon>50 kb inversion clade</taxon>
        <taxon>NPAAA clade</taxon>
        <taxon>Hologalegina</taxon>
        <taxon>IRL clade</taxon>
        <taxon>Fabeae</taxon>
        <taxon>Vicia</taxon>
    </lineage>
</organism>
<gene>
    <name evidence="1" type="ORF">VFH_I050080</name>
</gene>
<name>A0AAV0Z2C2_VICFA</name>